<evidence type="ECO:0000256" key="5">
    <source>
        <dbReference type="ARBA" id="ARBA00019465"/>
    </source>
</evidence>
<evidence type="ECO:0000256" key="2">
    <source>
        <dbReference type="ARBA" id="ARBA00004994"/>
    </source>
</evidence>
<comment type="similarity">
    <text evidence="3 11">Belongs to the ketopantoate reductase family.</text>
</comment>
<sequence>MIEIVGAGSIGLMLAARLAISGTSVHLWTRTAETAEQLTSKGIQFVDIDGVSHLVGVTASSIEEDVPQYITSRTNRWLLLCMKQTDLTTALFYHLQRITQHDRQVTALSMIALQNGFGHLSLLATELPDVAIYAAVLTHGARRTAQTTVLHTGAGEIWISSTAEQAVGTTTSIEMIEQTTKNTIDLQKKVVHMMNKAGLMVKLSNEMYNRLYEKLLINAVINPLTAIYDVSNGELPKHRTRLSLMRQLCEESYAVLQLVGLQPLGVNYYWERILQICEQTATNVSSMLADVRAEKETEIMAINGAIVIIAREQEVQAPLNTAMIELVQVLCLGRRKE</sequence>
<keyword evidence="15" id="KW-1185">Reference proteome</keyword>
<dbReference type="InterPro" id="IPR003710">
    <property type="entry name" value="ApbA"/>
</dbReference>
<dbReference type="PANTHER" id="PTHR43765:SF2">
    <property type="entry name" value="2-DEHYDROPANTOATE 2-REDUCTASE"/>
    <property type="match status" value="1"/>
</dbReference>
<evidence type="ECO:0000256" key="7">
    <source>
        <dbReference type="ARBA" id="ARBA00022857"/>
    </source>
</evidence>
<evidence type="ECO:0000256" key="11">
    <source>
        <dbReference type="RuleBase" id="RU362068"/>
    </source>
</evidence>
<dbReference type="Proteomes" id="UP001597362">
    <property type="component" value="Unassembled WGS sequence"/>
</dbReference>
<evidence type="ECO:0000256" key="10">
    <source>
        <dbReference type="ARBA" id="ARBA00048793"/>
    </source>
</evidence>
<comment type="catalytic activity">
    <reaction evidence="10 11">
        <text>(R)-pantoate + NADP(+) = 2-dehydropantoate + NADPH + H(+)</text>
        <dbReference type="Rhea" id="RHEA:16233"/>
        <dbReference type="ChEBI" id="CHEBI:11561"/>
        <dbReference type="ChEBI" id="CHEBI:15378"/>
        <dbReference type="ChEBI" id="CHEBI:15980"/>
        <dbReference type="ChEBI" id="CHEBI:57783"/>
        <dbReference type="ChEBI" id="CHEBI:58349"/>
        <dbReference type="EC" id="1.1.1.169"/>
    </reaction>
</comment>
<dbReference type="NCBIfam" id="TIGR00745">
    <property type="entry name" value="apbA_panE"/>
    <property type="match status" value="1"/>
</dbReference>
<keyword evidence="7 11" id="KW-0521">NADP</keyword>
<name>A0ABW4YKS0_9BACL</name>
<evidence type="ECO:0000313" key="15">
    <source>
        <dbReference type="Proteomes" id="UP001597362"/>
    </source>
</evidence>
<keyword evidence="6 11" id="KW-0566">Pantothenate biosynthesis</keyword>
<evidence type="ECO:0000313" key="14">
    <source>
        <dbReference type="EMBL" id="MFD2116235.1"/>
    </source>
</evidence>
<dbReference type="InterPro" id="IPR008927">
    <property type="entry name" value="6-PGluconate_DH-like_C_sf"/>
</dbReference>
<evidence type="ECO:0000256" key="9">
    <source>
        <dbReference type="ARBA" id="ARBA00032024"/>
    </source>
</evidence>
<feature type="domain" description="Ketopantoate reductase N-terminal" evidence="12">
    <location>
        <begin position="2"/>
        <end position="162"/>
    </location>
</feature>
<evidence type="ECO:0000259" key="12">
    <source>
        <dbReference type="Pfam" id="PF02558"/>
    </source>
</evidence>
<dbReference type="SUPFAM" id="SSF51735">
    <property type="entry name" value="NAD(P)-binding Rossmann-fold domains"/>
    <property type="match status" value="1"/>
</dbReference>
<comment type="pathway">
    <text evidence="2 11">Cofactor biosynthesis; (R)-pantothenate biosynthesis; (R)-pantoate from 3-methyl-2-oxobutanoate: step 2/2.</text>
</comment>
<dbReference type="InterPro" id="IPR013332">
    <property type="entry name" value="KPR_N"/>
</dbReference>
<dbReference type="EC" id="1.1.1.169" evidence="4 11"/>
<keyword evidence="8 11" id="KW-0560">Oxidoreductase</keyword>
<accession>A0ABW4YKS0</accession>
<dbReference type="InterPro" id="IPR050838">
    <property type="entry name" value="Ketopantoate_reductase"/>
</dbReference>
<evidence type="ECO:0000256" key="3">
    <source>
        <dbReference type="ARBA" id="ARBA00007870"/>
    </source>
</evidence>
<evidence type="ECO:0000256" key="6">
    <source>
        <dbReference type="ARBA" id="ARBA00022655"/>
    </source>
</evidence>
<dbReference type="Pfam" id="PF02558">
    <property type="entry name" value="ApbA"/>
    <property type="match status" value="1"/>
</dbReference>
<evidence type="ECO:0000256" key="8">
    <source>
        <dbReference type="ARBA" id="ARBA00023002"/>
    </source>
</evidence>
<comment type="caution">
    <text evidence="14">The sequence shown here is derived from an EMBL/GenBank/DDBJ whole genome shotgun (WGS) entry which is preliminary data.</text>
</comment>
<organism evidence="14 15">
    <name type="scientific">Paenibacillus yanchengensis</name>
    <dbReference type="NCBI Taxonomy" id="2035833"/>
    <lineage>
        <taxon>Bacteria</taxon>
        <taxon>Bacillati</taxon>
        <taxon>Bacillota</taxon>
        <taxon>Bacilli</taxon>
        <taxon>Bacillales</taxon>
        <taxon>Paenibacillaceae</taxon>
        <taxon>Paenibacillus</taxon>
    </lineage>
</organism>
<dbReference type="PANTHER" id="PTHR43765">
    <property type="entry name" value="2-DEHYDROPANTOATE 2-REDUCTASE-RELATED"/>
    <property type="match status" value="1"/>
</dbReference>
<dbReference type="Gene3D" id="3.40.50.720">
    <property type="entry name" value="NAD(P)-binding Rossmann-like Domain"/>
    <property type="match status" value="1"/>
</dbReference>
<proteinExistence type="inferred from homology"/>
<dbReference type="RefSeq" id="WP_377772211.1">
    <property type="nucleotide sequence ID" value="NZ_JBHUHO010000030.1"/>
</dbReference>
<comment type="function">
    <text evidence="1 11">Catalyzes the NADPH-dependent reduction of ketopantoate into pantoic acid.</text>
</comment>
<dbReference type="Pfam" id="PF08546">
    <property type="entry name" value="ApbA_C"/>
    <property type="match status" value="1"/>
</dbReference>
<reference evidence="15" key="1">
    <citation type="journal article" date="2019" name="Int. J. Syst. Evol. Microbiol.">
        <title>The Global Catalogue of Microorganisms (GCM) 10K type strain sequencing project: providing services to taxonomists for standard genome sequencing and annotation.</title>
        <authorList>
            <consortium name="The Broad Institute Genomics Platform"/>
            <consortium name="The Broad Institute Genome Sequencing Center for Infectious Disease"/>
            <person name="Wu L."/>
            <person name="Ma J."/>
        </authorList>
    </citation>
    <scope>NUCLEOTIDE SEQUENCE [LARGE SCALE GENOMIC DNA]</scope>
    <source>
        <strain evidence="15">GH52</strain>
    </source>
</reference>
<dbReference type="InterPro" id="IPR013328">
    <property type="entry name" value="6PGD_dom2"/>
</dbReference>
<dbReference type="InterPro" id="IPR013752">
    <property type="entry name" value="KPA_reductase"/>
</dbReference>
<protein>
    <recommendedName>
        <fullName evidence="5 11">2-dehydropantoate 2-reductase</fullName>
        <ecNumber evidence="4 11">1.1.1.169</ecNumber>
    </recommendedName>
    <alternativeName>
        <fullName evidence="9 11">Ketopantoate reductase</fullName>
    </alternativeName>
</protein>
<evidence type="ECO:0000256" key="1">
    <source>
        <dbReference type="ARBA" id="ARBA00002919"/>
    </source>
</evidence>
<feature type="domain" description="Ketopantoate reductase C-terminal" evidence="13">
    <location>
        <begin position="209"/>
        <end position="328"/>
    </location>
</feature>
<gene>
    <name evidence="14" type="ORF">ACFSJH_10925</name>
</gene>
<dbReference type="Gene3D" id="1.10.1040.10">
    <property type="entry name" value="N-(1-d-carboxylethyl)-l-norvaline Dehydrogenase, domain 2"/>
    <property type="match status" value="1"/>
</dbReference>
<dbReference type="InterPro" id="IPR036291">
    <property type="entry name" value="NAD(P)-bd_dom_sf"/>
</dbReference>
<dbReference type="SUPFAM" id="SSF48179">
    <property type="entry name" value="6-phosphogluconate dehydrogenase C-terminal domain-like"/>
    <property type="match status" value="1"/>
</dbReference>
<evidence type="ECO:0000256" key="4">
    <source>
        <dbReference type="ARBA" id="ARBA00013014"/>
    </source>
</evidence>
<evidence type="ECO:0000259" key="13">
    <source>
        <dbReference type="Pfam" id="PF08546"/>
    </source>
</evidence>
<dbReference type="EMBL" id="JBHUHO010000030">
    <property type="protein sequence ID" value="MFD2116235.1"/>
    <property type="molecule type" value="Genomic_DNA"/>
</dbReference>